<dbReference type="InterPro" id="IPR041698">
    <property type="entry name" value="Methyltransf_25"/>
</dbReference>
<dbReference type="Pfam" id="PF13649">
    <property type="entry name" value="Methyltransf_25"/>
    <property type="match status" value="1"/>
</dbReference>
<dbReference type="CDD" id="cd02440">
    <property type="entry name" value="AdoMet_MTases"/>
    <property type="match status" value="1"/>
</dbReference>
<evidence type="ECO:0000259" key="3">
    <source>
        <dbReference type="Pfam" id="PF13649"/>
    </source>
</evidence>
<reference evidence="4" key="1">
    <citation type="submission" date="2020-10" db="EMBL/GenBank/DDBJ databases">
        <title>Sequencing the genomes of 1000 actinobacteria strains.</title>
        <authorList>
            <person name="Klenk H.-P."/>
        </authorList>
    </citation>
    <scope>NUCLEOTIDE SEQUENCE</scope>
    <source>
        <strain evidence="4">DSM 46832</strain>
    </source>
</reference>
<dbReference type="RefSeq" id="WP_192770471.1">
    <property type="nucleotide sequence ID" value="NZ_JADBEB010000001.1"/>
</dbReference>
<proteinExistence type="predicted"/>
<dbReference type="Gene3D" id="3.40.50.150">
    <property type="entry name" value="Vaccinia Virus protein VP39"/>
    <property type="match status" value="1"/>
</dbReference>
<dbReference type="PANTHER" id="PTHR43861:SF1">
    <property type="entry name" value="TRANS-ACONITATE 2-METHYLTRANSFERASE"/>
    <property type="match status" value="1"/>
</dbReference>
<dbReference type="GO" id="GO:0008168">
    <property type="term" value="F:methyltransferase activity"/>
    <property type="evidence" value="ECO:0007669"/>
    <property type="project" value="UniProtKB-KW"/>
</dbReference>
<sequence>MTTGDGNLTQYDAIGELYERAKHLPVGLAERGTLLAALPDLAGRSVLDVGAGTGFYARLFKQLGAARVTGVDASSEMVDYARLVEERAPLGITYQVHDAATLPRLGEFDVVSSVWLLGYAPGEAALDEMLARLVANLADGGTLVALVPNPELDWDGLDIYPRYGLSATKTELSQGRQGYAVHIDGEPPIDFVGFSWPPGVLEPAFARAGLTGVRRHPVTIPGDALAERGADYWTDLVANPTFAVFTAAKLP</sequence>
<comment type="caution">
    <text evidence="4">The sequence shown here is derived from an EMBL/GenBank/DDBJ whole genome shotgun (WGS) entry which is preliminary data.</text>
</comment>
<organism evidence="4 5">
    <name type="scientific">Plantactinospora soyae</name>
    <dbReference type="NCBI Taxonomy" id="1544732"/>
    <lineage>
        <taxon>Bacteria</taxon>
        <taxon>Bacillati</taxon>
        <taxon>Actinomycetota</taxon>
        <taxon>Actinomycetes</taxon>
        <taxon>Micromonosporales</taxon>
        <taxon>Micromonosporaceae</taxon>
        <taxon>Plantactinospora</taxon>
    </lineage>
</organism>
<keyword evidence="2" id="KW-0808">Transferase</keyword>
<evidence type="ECO:0000256" key="2">
    <source>
        <dbReference type="ARBA" id="ARBA00022679"/>
    </source>
</evidence>
<evidence type="ECO:0000256" key="1">
    <source>
        <dbReference type="ARBA" id="ARBA00022603"/>
    </source>
</evidence>
<name>A0A927RB72_9ACTN</name>
<dbReference type="EMBL" id="JADBEB010000001">
    <property type="protein sequence ID" value="MBE1491386.1"/>
    <property type="molecule type" value="Genomic_DNA"/>
</dbReference>
<dbReference type="GO" id="GO:0032259">
    <property type="term" value="P:methylation"/>
    <property type="evidence" value="ECO:0007669"/>
    <property type="project" value="UniProtKB-KW"/>
</dbReference>
<protein>
    <submittedName>
        <fullName evidence="4">SAM-dependent methyltransferase</fullName>
    </submittedName>
</protein>
<keyword evidence="1 4" id="KW-0489">Methyltransferase</keyword>
<dbReference type="SUPFAM" id="SSF53335">
    <property type="entry name" value="S-adenosyl-L-methionine-dependent methyltransferases"/>
    <property type="match status" value="1"/>
</dbReference>
<dbReference type="InterPro" id="IPR029063">
    <property type="entry name" value="SAM-dependent_MTases_sf"/>
</dbReference>
<feature type="domain" description="Methyltransferase" evidence="3">
    <location>
        <begin position="46"/>
        <end position="141"/>
    </location>
</feature>
<dbReference type="AlphaFoldDB" id="A0A927RB72"/>
<dbReference type="Proteomes" id="UP000649753">
    <property type="component" value="Unassembled WGS sequence"/>
</dbReference>
<evidence type="ECO:0000313" key="4">
    <source>
        <dbReference type="EMBL" id="MBE1491386.1"/>
    </source>
</evidence>
<evidence type="ECO:0000313" key="5">
    <source>
        <dbReference type="Proteomes" id="UP000649753"/>
    </source>
</evidence>
<accession>A0A927RB72</accession>
<gene>
    <name evidence="4" type="ORF">H4W31_007024</name>
</gene>
<keyword evidence="5" id="KW-1185">Reference proteome</keyword>
<dbReference type="PANTHER" id="PTHR43861">
    <property type="entry name" value="TRANS-ACONITATE 2-METHYLTRANSFERASE-RELATED"/>
    <property type="match status" value="1"/>
</dbReference>